<keyword evidence="2" id="KW-1185">Reference proteome</keyword>
<evidence type="ECO:0000313" key="2">
    <source>
        <dbReference type="Proteomes" id="UP000485058"/>
    </source>
</evidence>
<dbReference type="InterPro" id="IPR055325">
    <property type="entry name" value="CF161"/>
</dbReference>
<organism evidence="1 2">
    <name type="scientific">Haematococcus lacustris</name>
    <name type="common">Green alga</name>
    <name type="synonym">Haematococcus pluvialis</name>
    <dbReference type="NCBI Taxonomy" id="44745"/>
    <lineage>
        <taxon>Eukaryota</taxon>
        <taxon>Viridiplantae</taxon>
        <taxon>Chlorophyta</taxon>
        <taxon>core chlorophytes</taxon>
        <taxon>Chlorophyceae</taxon>
        <taxon>CS clade</taxon>
        <taxon>Chlamydomonadales</taxon>
        <taxon>Haematococcaceae</taxon>
        <taxon>Haematococcus</taxon>
    </lineage>
</organism>
<dbReference type="GO" id="GO:0031514">
    <property type="term" value="C:motile cilium"/>
    <property type="evidence" value="ECO:0007669"/>
    <property type="project" value="TreeGrafter"/>
</dbReference>
<protein>
    <submittedName>
        <fullName evidence="1">Uncharacterized protein</fullName>
    </submittedName>
</protein>
<accession>A0A6A0A7P2</accession>
<dbReference type="PANTHER" id="PTHR24274">
    <property type="entry name" value="CILIA- AND FLAGELLA-ASSOCIATED PROTEIN 161"/>
    <property type="match status" value="1"/>
</dbReference>
<sequence length="225" mass="24397">HPFATGQPLDSAGGPRPLCLFSKPVSTTHCAKYSRSQLVGFTYKQTYDTVWEVVTPEPAERALSVGLEVLAGAPILLLHCATQKPLLADVGQKYPNDFGIEFELSARVNGSKGLKLALEQSSKGLLKGTLRKGEHSDTFWAFMAGDKVARLPEPESRSSPASQEALHAVVEELLAAPGGIAPLERKLLTWSTSQSQLPSEELLMLLRQKAMLYMMTCGDFLLNSG</sequence>
<dbReference type="GO" id="GO:0060271">
    <property type="term" value="P:cilium assembly"/>
    <property type="evidence" value="ECO:0007669"/>
    <property type="project" value="TreeGrafter"/>
</dbReference>
<dbReference type="PANTHER" id="PTHR24274:SF1">
    <property type="entry name" value="CILIA- AND FLAGELLA-ASSOCIATED PROTEIN 161"/>
    <property type="match status" value="1"/>
</dbReference>
<evidence type="ECO:0000313" key="1">
    <source>
        <dbReference type="EMBL" id="GFH28287.1"/>
    </source>
</evidence>
<dbReference type="AlphaFoldDB" id="A0A6A0A7P2"/>
<comment type="caution">
    <text evidence="1">The sequence shown here is derived from an EMBL/GenBank/DDBJ whole genome shotgun (WGS) entry which is preliminary data.</text>
</comment>
<dbReference type="Proteomes" id="UP000485058">
    <property type="component" value="Unassembled WGS sequence"/>
</dbReference>
<feature type="non-terminal residue" evidence="1">
    <location>
        <position position="1"/>
    </location>
</feature>
<gene>
    <name evidence="1" type="ORF">HaLaN_26757</name>
</gene>
<reference evidence="1 2" key="1">
    <citation type="submission" date="2020-02" db="EMBL/GenBank/DDBJ databases">
        <title>Draft genome sequence of Haematococcus lacustris strain NIES-144.</title>
        <authorList>
            <person name="Morimoto D."/>
            <person name="Nakagawa S."/>
            <person name="Yoshida T."/>
            <person name="Sawayama S."/>
        </authorList>
    </citation>
    <scope>NUCLEOTIDE SEQUENCE [LARGE SCALE GENOMIC DNA]</scope>
    <source>
        <strain evidence="1 2">NIES-144</strain>
    </source>
</reference>
<proteinExistence type="predicted"/>
<name>A0A6A0A7P2_HAELA</name>
<dbReference type="EMBL" id="BLLF01003816">
    <property type="protein sequence ID" value="GFH28287.1"/>
    <property type="molecule type" value="Genomic_DNA"/>
</dbReference>